<feature type="domain" description="PKD" evidence="1">
    <location>
        <begin position="110"/>
        <end position="165"/>
    </location>
</feature>
<dbReference type="InterPro" id="IPR000601">
    <property type="entry name" value="PKD_dom"/>
</dbReference>
<reference evidence="2" key="1">
    <citation type="submission" date="2018-11" db="EMBL/GenBank/DDBJ databases">
        <authorList>
            <consortium name="Pathogen Informatics"/>
        </authorList>
    </citation>
    <scope>NUCLEOTIDE SEQUENCE</scope>
</reference>
<evidence type="ECO:0000313" key="2">
    <source>
        <dbReference type="EMBL" id="VEL29923.1"/>
    </source>
</evidence>
<name>A0A3S5AR29_9PLAT</name>
<gene>
    <name evidence="2" type="ORF">PXEA_LOCUS23363</name>
</gene>
<dbReference type="Gene3D" id="2.60.40.10">
    <property type="entry name" value="Immunoglobulins"/>
    <property type="match status" value="1"/>
</dbReference>
<dbReference type="SUPFAM" id="SSF49299">
    <property type="entry name" value="PKD domain"/>
    <property type="match status" value="1"/>
</dbReference>
<dbReference type="InterPro" id="IPR013783">
    <property type="entry name" value="Ig-like_fold"/>
</dbReference>
<protein>
    <recommendedName>
        <fullName evidence="1">PKD domain-containing protein</fullName>
    </recommendedName>
</protein>
<accession>A0A3S5AR29</accession>
<evidence type="ECO:0000313" key="3">
    <source>
        <dbReference type="Proteomes" id="UP000784294"/>
    </source>
</evidence>
<dbReference type="InterPro" id="IPR035986">
    <property type="entry name" value="PKD_dom_sf"/>
</dbReference>
<proteinExistence type="predicted"/>
<dbReference type="OrthoDB" id="6022660at2759"/>
<organism evidence="2 3">
    <name type="scientific">Protopolystoma xenopodis</name>
    <dbReference type="NCBI Taxonomy" id="117903"/>
    <lineage>
        <taxon>Eukaryota</taxon>
        <taxon>Metazoa</taxon>
        <taxon>Spiralia</taxon>
        <taxon>Lophotrochozoa</taxon>
        <taxon>Platyhelminthes</taxon>
        <taxon>Monogenea</taxon>
        <taxon>Polyopisthocotylea</taxon>
        <taxon>Polystomatidea</taxon>
        <taxon>Polystomatidae</taxon>
        <taxon>Protopolystoma</taxon>
    </lineage>
</organism>
<dbReference type="Pfam" id="PF00801">
    <property type="entry name" value="PKD"/>
    <property type="match status" value="1"/>
</dbReference>
<dbReference type="Proteomes" id="UP000784294">
    <property type="component" value="Unassembled WGS sequence"/>
</dbReference>
<feature type="domain" description="PKD" evidence="1">
    <location>
        <begin position="1"/>
        <end position="52"/>
    </location>
</feature>
<dbReference type="EMBL" id="CAAALY010107657">
    <property type="protein sequence ID" value="VEL29923.1"/>
    <property type="molecule type" value="Genomic_DNA"/>
</dbReference>
<keyword evidence="3" id="KW-1185">Reference proteome</keyword>
<dbReference type="PROSITE" id="PS50093">
    <property type="entry name" value="PKD"/>
    <property type="match status" value="2"/>
</dbReference>
<evidence type="ECO:0000259" key="1">
    <source>
        <dbReference type="PROSITE" id="PS50093"/>
    </source>
</evidence>
<sequence length="267" mass="28780">MEYGSNVRFTFDFGDGSVPVNIDGTPATPPPSQVLSSHVYLETGQFKTSVIARSGGVQINIDRLLYVIAPLGVYTLNLTNSLVASNSPASMVVTWKSGPLAELTQAKVSWNDSTPTVIADFTDNQTYTHTYLERGNYIITVILSNPIDRKTLTTTIFVRAGITNFGCKASPLPVRVAGTITIHVNMAGAQAVTTTLVRQDGQLVAPISPASRKCFDLENQGENGKFYLTTASSNWVDDVIMPPYPVAFASQDLSFGLSTVRGVNDIH</sequence>
<comment type="caution">
    <text evidence="2">The sequence shown here is derived from an EMBL/GenBank/DDBJ whole genome shotgun (WGS) entry which is preliminary data.</text>
</comment>
<dbReference type="AlphaFoldDB" id="A0A3S5AR29"/>